<dbReference type="Gene3D" id="3.50.50.60">
    <property type="entry name" value="FAD/NAD(P)-binding domain"/>
    <property type="match status" value="1"/>
</dbReference>
<evidence type="ECO:0000313" key="3">
    <source>
        <dbReference type="Proteomes" id="UP001596201"/>
    </source>
</evidence>
<dbReference type="EMBL" id="JBHSKX010000001">
    <property type="protein sequence ID" value="MFC5365347.1"/>
    <property type="molecule type" value="Genomic_DNA"/>
</dbReference>
<dbReference type="PANTHER" id="PTHR43422:SF3">
    <property type="entry name" value="THIAMINE THIAZOLE SYNTHASE"/>
    <property type="match status" value="1"/>
</dbReference>
<dbReference type="InterPro" id="IPR036188">
    <property type="entry name" value="FAD/NAD-bd_sf"/>
</dbReference>
<accession>A0ABD5R5S7</accession>
<sequence>MSLESVPAYRAEAVERVGECAVVVGASVSGLLTARILADAFDRVTVVERNELPDGPVVRDGAPQSQHPHLLQGSGRAILDDLFPEFGDEFVATGGLVIDAASDFNFYDEDGYVAHPPTRIPLYAGSRPLLEYVVRRRVSALDGVRILDGCHVTDYRVDDSGRTVTGVQIRGERETTLSADLTVDATGRASRTPRWLERQGYTPPEVAEVTVDLAYSTVTVDRDSDDRRAFWAPASPPYTRGGGTVPVEGGRRQMVLTGVHGDEPPRDADEFRAFASTLQITELVEILERHEILSDEIAYYPFPSNLRRYYERLDRFPDGLLVVGDAIASYNPVYGQGMSVAALHALVLHHTLADDGLGNLALRFFDDAEHVIDTAWLMAVGADFQFPQTTGPKPRGAGLMGWYLSRLTRKAHSDRVLAERLLRVILMERPPTSLLHPGVIGRVFKPSLPSPHHTNA</sequence>
<dbReference type="SUPFAM" id="SSF51905">
    <property type="entry name" value="FAD/NAD(P)-binding domain"/>
    <property type="match status" value="1"/>
</dbReference>
<dbReference type="PANTHER" id="PTHR43422">
    <property type="entry name" value="THIAMINE THIAZOLE SYNTHASE"/>
    <property type="match status" value="1"/>
</dbReference>
<evidence type="ECO:0000313" key="2">
    <source>
        <dbReference type="EMBL" id="MFC5365347.1"/>
    </source>
</evidence>
<name>A0ABD5R5S7_9EURY</name>
<keyword evidence="3" id="KW-1185">Reference proteome</keyword>
<dbReference type="AlphaFoldDB" id="A0ABD5R5S7"/>
<comment type="caution">
    <text evidence="2">The sequence shown here is derived from an EMBL/GenBank/DDBJ whole genome shotgun (WGS) entry which is preliminary data.</text>
</comment>
<evidence type="ECO:0000259" key="1">
    <source>
        <dbReference type="Pfam" id="PF01494"/>
    </source>
</evidence>
<gene>
    <name evidence="2" type="ORF">ACFPJ5_00230</name>
</gene>
<keyword evidence="2" id="KW-0560">Oxidoreductase</keyword>
<reference evidence="2 3" key="1">
    <citation type="journal article" date="2019" name="Int. J. Syst. Evol. Microbiol.">
        <title>The Global Catalogue of Microorganisms (GCM) 10K type strain sequencing project: providing services to taxonomists for standard genome sequencing and annotation.</title>
        <authorList>
            <consortium name="The Broad Institute Genomics Platform"/>
            <consortium name="The Broad Institute Genome Sequencing Center for Infectious Disease"/>
            <person name="Wu L."/>
            <person name="Ma J."/>
        </authorList>
    </citation>
    <scope>NUCLEOTIDE SEQUENCE [LARGE SCALE GENOMIC DNA]</scope>
    <source>
        <strain evidence="2 3">CGMCC 1.12237</strain>
    </source>
</reference>
<dbReference type="Proteomes" id="UP001596201">
    <property type="component" value="Unassembled WGS sequence"/>
</dbReference>
<dbReference type="Pfam" id="PF01494">
    <property type="entry name" value="FAD_binding_3"/>
    <property type="match status" value="1"/>
</dbReference>
<proteinExistence type="predicted"/>
<dbReference type="RefSeq" id="WP_227229358.1">
    <property type="nucleotide sequence ID" value="NZ_JAJCVJ010000001.1"/>
</dbReference>
<feature type="domain" description="FAD-binding" evidence="1">
    <location>
        <begin position="142"/>
        <end position="353"/>
    </location>
</feature>
<protein>
    <submittedName>
        <fullName evidence="2">NAD(P)/FAD-dependent oxidoreductase</fullName>
        <ecNumber evidence="2">1.-.-.-</ecNumber>
    </submittedName>
</protein>
<dbReference type="InterPro" id="IPR002938">
    <property type="entry name" value="FAD-bd"/>
</dbReference>
<dbReference type="EC" id="1.-.-.-" evidence="2"/>
<organism evidence="2 3">
    <name type="scientific">Salinirubrum litoreum</name>
    <dbReference type="NCBI Taxonomy" id="1126234"/>
    <lineage>
        <taxon>Archaea</taxon>
        <taxon>Methanobacteriati</taxon>
        <taxon>Methanobacteriota</taxon>
        <taxon>Stenosarchaea group</taxon>
        <taxon>Halobacteria</taxon>
        <taxon>Halobacteriales</taxon>
        <taxon>Haloferacaceae</taxon>
        <taxon>Salinirubrum</taxon>
    </lineage>
</organism>
<dbReference type="GO" id="GO:0016491">
    <property type="term" value="F:oxidoreductase activity"/>
    <property type="evidence" value="ECO:0007669"/>
    <property type="project" value="UniProtKB-KW"/>
</dbReference>